<dbReference type="InterPro" id="IPR010666">
    <property type="entry name" value="Znf_GRF"/>
</dbReference>
<keyword evidence="5" id="KW-1133">Transmembrane helix</keyword>
<proteinExistence type="predicted"/>
<reference evidence="7" key="2">
    <citation type="submission" date="2018-10" db="UniProtKB">
        <authorList>
            <consortium name="EnsemblPlants"/>
        </authorList>
    </citation>
    <scope>IDENTIFICATION</scope>
</reference>
<evidence type="ECO:0000256" key="3">
    <source>
        <dbReference type="ARBA" id="ARBA00022833"/>
    </source>
</evidence>
<evidence type="ECO:0000256" key="4">
    <source>
        <dbReference type="PROSITE-ProRule" id="PRU01343"/>
    </source>
</evidence>
<feature type="transmembrane region" description="Helical" evidence="5">
    <location>
        <begin position="114"/>
        <end position="132"/>
    </location>
</feature>
<dbReference type="EnsemblPlants" id="TraesCS4A02G456800.1">
    <property type="protein sequence ID" value="TraesCS4A02G456800.1"/>
    <property type="gene ID" value="TraesCS4A02G456800"/>
</dbReference>
<dbReference type="SMR" id="A0A3B6I5P6"/>
<evidence type="ECO:0000259" key="6">
    <source>
        <dbReference type="PROSITE" id="PS51999"/>
    </source>
</evidence>
<dbReference type="Gramene" id="TraesCS4A02G456800.1">
    <property type="protein sequence ID" value="TraesCS4A02G456800.1"/>
    <property type="gene ID" value="TraesCS4A02G456800"/>
</dbReference>
<reference evidence="7" key="1">
    <citation type="submission" date="2018-08" db="EMBL/GenBank/DDBJ databases">
        <authorList>
            <person name="Rossello M."/>
        </authorList>
    </citation>
    <scope>NUCLEOTIDE SEQUENCE [LARGE SCALE GENOMIC DNA]</scope>
    <source>
        <strain evidence="7">cv. Chinese Spring</strain>
    </source>
</reference>
<accession>A0A3B6I5P6</accession>
<keyword evidence="5" id="KW-0472">Membrane</keyword>
<evidence type="ECO:0000256" key="2">
    <source>
        <dbReference type="ARBA" id="ARBA00022771"/>
    </source>
</evidence>
<dbReference type="PANTHER" id="PTHR33248">
    <property type="entry name" value="ZINC ION-BINDING PROTEIN"/>
    <property type="match status" value="1"/>
</dbReference>
<keyword evidence="8" id="KW-1185">Reference proteome</keyword>
<keyword evidence="1" id="KW-0479">Metal-binding</keyword>
<dbReference type="PROSITE" id="PS51999">
    <property type="entry name" value="ZF_GRF"/>
    <property type="match status" value="1"/>
</dbReference>
<evidence type="ECO:0000313" key="8">
    <source>
        <dbReference type="Proteomes" id="UP000019116"/>
    </source>
</evidence>
<organism evidence="7">
    <name type="scientific">Triticum aestivum</name>
    <name type="common">Wheat</name>
    <dbReference type="NCBI Taxonomy" id="4565"/>
    <lineage>
        <taxon>Eukaryota</taxon>
        <taxon>Viridiplantae</taxon>
        <taxon>Streptophyta</taxon>
        <taxon>Embryophyta</taxon>
        <taxon>Tracheophyta</taxon>
        <taxon>Spermatophyta</taxon>
        <taxon>Magnoliopsida</taxon>
        <taxon>Liliopsida</taxon>
        <taxon>Poales</taxon>
        <taxon>Poaceae</taxon>
        <taxon>BOP clade</taxon>
        <taxon>Pooideae</taxon>
        <taxon>Triticodae</taxon>
        <taxon>Triticeae</taxon>
        <taxon>Triticinae</taxon>
        <taxon>Triticum</taxon>
    </lineage>
</organism>
<keyword evidence="2 4" id="KW-0863">Zinc-finger</keyword>
<dbReference type="GO" id="GO:0008270">
    <property type="term" value="F:zinc ion binding"/>
    <property type="evidence" value="ECO:0007669"/>
    <property type="project" value="UniProtKB-KW"/>
</dbReference>
<dbReference type="Proteomes" id="UP000019116">
    <property type="component" value="Chromosome 4A"/>
</dbReference>
<evidence type="ECO:0000313" key="7">
    <source>
        <dbReference type="EnsemblPlants" id="TraesCS4A02G456800.1"/>
    </source>
</evidence>
<dbReference type="AlphaFoldDB" id="A0A3B6I5P6"/>
<protein>
    <recommendedName>
        <fullName evidence="6">GRF-type domain-containing protein</fullName>
    </recommendedName>
</protein>
<keyword evidence="5" id="KW-0812">Transmembrane</keyword>
<sequence length="133" mass="15337">MDYEPPKLCHCNPPRKVPRWISWSRQNPGRRYYACVHALNGGCRFIEWHDDPLPKFFSDLIGHLRDEVWRLKGARTEDAVEEQTMTESVIVALQEQLKEKSAGADAVKTKYKTILVVFVVFVLGLVLGKFLVH</sequence>
<evidence type="ECO:0000256" key="5">
    <source>
        <dbReference type="SAM" id="Phobius"/>
    </source>
</evidence>
<name>A0A3B6I5P6_WHEAT</name>
<evidence type="ECO:0000256" key="1">
    <source>
        <dbReference type="ARBA" id="ARBA00022723"/>
    </source>
</evidence>
<feature type="domain" description="GRF-type" evidence="6">
    <location>
        <begin position="9"/>
        <end position="52"/>
    </location>
</feature>
<dbReference type="OrthoDB" id="645585at2759"/>
<keyword evidence="3" id="KW-0862">Zinc</keyword>
<dbReference type="Gramene" id="TraesCS4A03G1147800.1">
    <property type="protein sequence ID" value="TraesCS4A03G1147800.1.CDS"/>
    <property type="gene ID" value="TraesCS4A03G1147800"/>
</dbReference>